<dbReference type="GeneID" id="20202654"/>
<dbReference type="InParanoid" id="T1F1F4"/>
<dbReference type="Proteomes" id="UP000015101">
    <property type="component" value="Unassembled WGS sequence"/>
</dbReference>
<dbReference type="AlphaFoldDB" id="T1F1F4"/>
<feature type="coiled-coil region" evidence="1">
    <location>
        <begin position="21"/>
        <end position="83"/>
    </location>
</feature>
<protein>
    <submittedName>
        <fullName evidence="2 3">Uncharacterized protein</fullName>
    </submittedName>
</protein>
<reference evidence="2 4" key="2">
    <citation type="journal article" date="2013" name="Nature">
        <title>Insights into bilaterian evolution from three spiralian genomes.</title>
        <authorList>
            <person name="Simakov O."/>
            <person name="Marletaz F."/>
            <person name="Cho S.J."/>
            <person name="Edsinger-Gonzales E."/>
            <person name="Havlak P."/>
            <person name="Hellsten U."/>
            <person name="Kuo D.H."/>
            <person name="Larsson T."/>
            <person name="Lv J."/>
            <person name="Arendt D."/>
            <person name="Savage R."/>
            <person name="Osoegawa K."/>
            <person name="de Jong P."/>
            <person name="Grimwood J."/>
            <person name="Chapman J.A."/>
            <person name="Shapiro H."/>
            <person name="Aerts A."/>
            <person name="Otillar R.P."/>
            <person name="Terry A.Y."/>
            <person name="Boore J.L."/>
            <person name="Grigoriev I.V."/>
            <person name="Lindberg D.R."/>
            <person name="Seaver E.C."/>
            <person name="Weisblat D.A."/>
            <person name="Putnam N.H."/>
            <person name="Rokhsar D.S."/>
        </authorList>
    </citation>
    <scope>NUCLEOTIDE SEQUENCE</scope>
</reference>
<dbReference type="EMBL" id="AMQM01003185">
    <property type="status" value="NOT_ANNOTATED_CDS"/>
    <property type="molecule type" value="Genomic_DNA"/>
</dbReference>
<evidence type="ECO:0000313" key="4">
    <source>
        <dbReference type="Proteomes" id="UP000015101"/>
    </source>
</evidence>
<reference evidence="4" key="1">
    <citation type="submission" date="2012-12" db="EMBL/GenBank/DDBJ databases">
        <authorList>
            <person name="Hellsten U."/>
            <person name="Grimwood J."/>
            <person name="Chapman J.A."/>
            <person name="Shapiro H."/>
            <person name="Aerts A."/>
            <person name="Otillar R.P."/>
            <person name="Terry A.Y."/>
            <person name="Boore J.L."/>
            <person name="Simakov O."/>
            <person name="Marletaz F."/>
            <person name="Cho S.-J."/>
            <person name="Edsinger-Gonzales E."/>
            <person name="Havlak P."/>
            <person name="Kuo D.-H."/>
            <person name="Larsson T."/>
            <person name="Lv J."/>
            <person name="Arendt D."/>
            <person name="Savage R."/>
            <person name="Osoegawa K."/>
            <person name="de Jong P."/>
            <person name="Lindberg D.R."/>
            <person name="Seaver E.C."/>
            <person name="Weisblat D.A."/>
            <person name="Putnam N.H."/>
            <person name="Grigoriev I.V."/>
            <person name="Rokhsar D.S."/>
        </authorList>
    </citation>
    <scope>NUCLEOTIDE SEQUENCE</scope>
</reference>
<evidence type="ECO:0000313" key="3">
    <source>
        <dbReference type="EnsemblMetazoa" id="HelroP169118"/>
    </source>
</evidence>
<dbReference type="EMBL" id="KB096080">
    <property type="protein sequence ID" value="ESO08313.1"/>
    <property type="molecule type" value="Genomic_DNA"/>
</dbReference>
<dbReference type="EnsemblMetazoa" id="HelroT169118">
    <property type="protein sequence ID" value="HelroP169118"/>
    <property type="gene ID" value="HelroG169118"/>
</dbReference>
<organism evidence="3 4">
    <name type="scientific">Helobdella robusta</name>
    <name type="common">Californian leech</name>
    <dbReference type="NCBI Taxonomy" id="6412"/>
    <lineage>
        <taxon>Eukaryota</taxon>
        <taxon>Metazoa</taxon>
        <taxon>Spiralia</taxon>
        <taxon>Lophotrochozoa</taxon>
        <taxon>Annelida</taxon>
        <taxon>Clitellata</taxon>
        <taxon>Hirudinea</taxon>
        <taxon>Rhynchobdellida</taxon>
        <taxon>Glossiphoniidae</taxon>
        <taxon>Helobdella</taxon>
    </lineage>
</organism>
<gene>
    <name evidence="3" type="primary">20202654</name>
    <name evidence="2" type="ORF">HELRODRAFT_169118</name>
</gene>
<dbReference type="KEGG" id="hro:HELRODRAFT_169118"/>
<accession>T1F1F4</accession>
<dbReference type="RefSeq" id="XP_009013243.1">
    <property type="nucleotide sequence ID" value="XM_009014995.1"/>
</dbReference>
<evidence type="ECO:0000256" key="1">
    <source>
        <dbReference type="SAM" id="Coils"/>
    </source>
</evidence>
<reference evidence="3" key="3">
    <citation type="submission" date="2015-06" db="UniProtKB">
        <authorList>
            <consortium name="EnsemblMetazoa"/>
        </authorList>
    </citation>
    <scope>IDENTIFICATION</scope>
</reference>
<dbReference type="CTD" id="20202654"/>
<keyword evidence="4" id="KW-1185">Reference proteome</keyword>
<dbReference type="HOGENOM" id="CLU_2280395_0_0_1"/>
<sequence>MKSNQEKKIKEEEGNNLRIDITKMKWTNTKLTQKVKTLEEQKNVLVKQFDIQKVDLSSAEKELADCRDETENMKRELNEFIRSRDLMNKAYFVFFKYHLNIF</sequence>
<name>T1F1F4_HELRO</name>
<evidence type="ECO:0000313" key="2">
    <source>
        <dbReference type="EMBL" id="ESO08313.1"/>
    </source>
</evidence>
<keyword evidence="1" id="KW-0175">Coiled coil</keyword>
<proteinExistence type="predicted"/>